<dbReference type="InterPro" id="IPR051531">
    <property type="entry name" value="N-acetyltransferase"/>
</dbReference>
<feature type="domain" description="N-acetyltransferase" evidence="4">
    <location>
        <begin position="14"/>
        <end position="176"/>
    </location>
</feature>
<keyword evidence="2" id="KW-0012">Acyltransferase</keyword>
<sequence length="183" mass="21199">MYNPEKRTITTERLILRPFALSDAQRVSELCNNYNVYKSTLTLPYPYPIECALSWIETHEDEFNNDNSYEFAITDKNTNELYGAIGLRNNRTHRNGELGYWIGEDHWGNGYATEATKAVINFAFTEKHYHKVYARFFATNPGSGRVMQKSGMLKEGVLLQHIYKENEFVDLIHYGILNARATD</sequence>
<dbReference type="RefSeq" id="WP_036689430.1">
    <property type="nucleotide sequence ID" value="NZ_MKQP01000014.1"/>
</dbReference>
<dbReference type="PROSITE" id="PS51186">
    <property type="entry name" value="GNAT"/>
    <property type="match status" value="1"/>
</dbReference>
<keyword evidence="1 5" id="KW-0808">Transferase</keyword>
<evidence type="ECO:0000259" key="4">
    <source>
        <dbReference type="PROSITE" id="PS51186"/>
    </source>
</evidence>
<proteinExistence type="inferred from homology"/>
<evidence type="ECO:0000313" key="6">
    <source>
        <dbReference type="Proteomes" id="UP000187465"/>
    </source>
</evidence>
<dbReference type="Proteomes" id="UP000187465">
    <property type="component" value="Unassembled WGS sequence"/>
</dbReference>
<evidence type="ECO:0000256" key="2">
    <source>
        <dbReference type="ARBA" id="ARBA00023315"/>
    </source>
</evidence>
<dbReference type="InterPro" id="IPR000182">
    <property type="entry name" value="GNAT_dom"/>
</dbReference>
<evidence type="ECO:0000256" key="3">
    <source>
        <dbReference type="ARBA" id="ARBA00038502"/>
    </source>
</evidence>
<name>A0A1R0XDU3_9BACL</name>
<accession>A0A1R0XDU3</accession>
<dbReference type="InterPro" id="IPR016181">
    <property type="entry name" value="Acyl_CoA_acyltransferase"/>
</dbReference>
<dbReference type="SUPFAM" id="SSF55729">
    <property type="entry name" value="Acyl-CoA N-acyltransferases (Nat)"/>
    <property type="match status" value="1"/>
</dbReference>
<dbReference type="AlphaFoldDB" id="A0A1R0XDU3"/>
<evidence type="ECO:0000256" key="1">
    <source>
        <dbReference type="ARBA" id="ARBA00022679"/>
    </source>
</evidence>
<protein>
    <submittedName>
        <fullName evidence="5">GNAT family N-acetyltransferase</fullName>
    </submittedName>
</protein>
<dbReference type="PANTHER" id="PTHR43792:SF8">
    <property type="entry name" value="[RIBOSOMAL PROTEIN US5]-ALANINE N-ACETYLTRANSFERASE"/>
    <property type="match status" value="1"/>
</dbReference>
<dbReference type="Pfam" id="PF13302">
    <property type="entry name" value="Acetyltransf_3"/>
    <property type="match status" value="1"/>
</dbReference>
<dbReference type="EMBL" id="MKQP01000014">
    <property type="protein sequence ID" value="OMD33249.1"/>
    <property type="molecule type" value="Genomic_DNA"/>
</dbReference>
<gene>
    <name evidence="5" type="ORF">BJP51_12905</name>
</gene>
<dbReference type="PANTHER" id="PTHR43792">
    <property type="entry name" value="GNAT FAMILY, PUTATIVE (AFU_ORTHOLOGUE AFUA_3G00765)-RELATED-RELATED"/>
    <property type="match status" value="1"/>
</dbReference>
<comment type="caution">
    <text evidence="5">The sequence shown here is derived from an EMBL/GenBank/DDBJ whole genome shotgun (WGS) entry which is preliminary data.</text>
</comment>
<dbReference type="Gene3D" id="3.40.630.30">
    <property type="match status" value="1"/>
</dbReference>
<comment type="similarity">
    <text evidence="3">Belongs to the acetyltransferase family. RimJ subfamily.</text>
</comment>
<reference evidence="5 6" key="1">
    <citation type="submission" date="2016-10" db="EMBL/GenBank/DDBJ databases">
        <title>Paenibacillus species isolates.</title>
        <authorList>
            <person name="Beno S.M."/>
        </authorList>
    </citation>
    <scope>NUCLEOTIDE SEQUENCE [LARGE SCALE GENOMIC DNA]</scope>
    <source>
        <strain evidence="5 6">FSL H7-0604</strain>
    </source>
</reference>
<evidence type="ECO:0000313" key="5">
    <source>
        <dbReference type="EMBL" id="OMD33249.1"/>
    </source>
</evidence>
<organism evidence="5 6">
    <name type="scientific">Paenibacillus odorifer</name>
    <dbReference type="NCBI Taxonomy" id="189426"/>
    <lineage>
        <taxon>Bacteria</taxon>
        <taxon>Bacillati</taxon>
        <taxon>Bacillota</taxon>
        <taxon>Bacilli</taxon>
        <taxon>Bacillales</taxon>
        <taxon>Paenibacillaceae</taxon>
        <taxon>Paenibacillus</taxon>
    </lineage>
</organism>
<dbReference type="GO" id="GO:0016747">
    <property type="term" value="F:acyltransferase activity, transferring groups other than amino-acyl groups"/>
    <property type="evidence" value="ECO:0007669"/>
    <property type="project" value="InterPro"/>
</dbReference>